<dbReference type="InterPro" id="IPR024079">
    <property type="entry name" value="MetalloPept_cat_dom_sf"/>
</dbReference>
<dbReference type="AlphaFoldDB" id="A0A6A5JVN6"/>
<dbReference type="GO" id="GO:0008237">
    <property type="term" value="F:metallopeptidase activity"/>
    <property type="evidence" value="ECO:0007669"/>
    <property type="project" value="InterPro"/>
</dbReference>
<sequence>MARLYTHLVYLVLSFTHILGYMIDDDCGTDTQFVQSKIDSAFRLLAGAVTELNRTPVDANIDNLFDTLFGRRISEAPDSDVLRRMTRLAAISTLNNNDQTTPNAHPGGNDIIDVRFYCTFKRIKKIGDERYLSKDRNLEYNVEDKVDRFAGCYDVRPPTLAVTMTFDGQFSEVQICPWFLGQSRGFKLSDLSSLSNQPFVAFLSRLAIPAVAKLLYTPIDSFVLTDKVIAHELTHTDQASLSDHFSTIDVGDKPYGFKNAKDMAEKYRSSPTVLNDPMKNADSNALFAVGAWIISQTGVAINRDGTFTNPQTNPKTRRGLKIFEWRAGRVQII</sequence>
<feature type="chain" id="PRO_5025598589" description="Lysine-specific metallo-endopeptidase domain-containing protein" evidence="1">
    <location>
        <begin position="21"/>
        <end position="333"/>
    </location>
</feature>
<evidence type="ECO:0000256" key="1">
    <source>
        <dbReference type="SAM" id="SignalP"/>
    </source>
</evidence>
<keyword evidence="1" id="KW-0732">Signal</keyword>
<evidence type="ECO:0000313" key="2">
    <source>
        <dbReference type="EMBL" id="KAF1828488.1"/>
    </source>
</evidence>
<reference evidence="2" key="1">
    <citation type="submission" date="2020-01" db="EMBL/GenBank/DDBJ databases">
        <authorList>
            <consortium name="DOE Joint Genome Institute"/>
            <person name="Haridas S."/>
            <person name="Albert R."/>
            <person name="Binder M."/>
            <person name="Bloem J."/>
            <person name="Labutti K."/>
            <person name="Salamov A."/>
            <person name="Andreopoulos B."/>
            <person name="Baker S.E."/>
            <person name="Barry K."/>
            <person name="Bills G."/>
            <person name="Bluhm B.H."/>
            <person name="Cannon C."/>
            <person name="Castanera R."/>
            <person name="Culley D.E."/>
            <person name="Daum C."/>
            <person name="Ezra D."/>
            <person name="Gonzalez J.B."/>
            <person name="Henrissat B."/>
            <person name="Kuo A."/>
            <person name="Liang C."/>
            <person name="Lipzen A."/>
            <person name="Lutzoni F."/>
            <person name="Magnuson J."/>
            <person name="Mondo S."/>
            <person name="Nolan M."/>
            <person name="Ohm R."/>
            <person name="Pangilinan J."/>
            <person name="Park H.-J."/>
            <person name="Ramirez L."/>
            <person name="Alfaro M."/>
            <person name="Sun H."/>
            <person name="Tritt A."/>
            <person name="Yoshinaga Y."/>
            <person name="Zwiers L.-H."/>
            <person name="Turgeon B.G."/>
            <person name="Goodwin S.B."/>
            <person name="Spatafora J.W."/>
            <person name="Crous P.W."/>
            <person name="Grigoriev I.V."/>
        </authorList>
    </citation>
    <scope>NUCLEOTIDE SEQUENCE</scope>
    <source>
        <strain evidence="2">P77</strain>
    </source>
</reference>
<dbReference type="Gene3D" id="3.40.390.10">
    <property type="entry name" value="Collagenase (Catalytic Domain)"/>
    <property type="match status" value="1"/>
</dbReference>
<name>A0A6A5JVN6_9PLEO</name>
<accession>A0A6A5JVN6</accession>
<dbReference type="OrthoDB" id="4507347at2759"/>
<protein>
    <recommendedName>
        <fullName evidence="4">Lysine-specific metallo-endopeptidase domain-containing protein</fullName>
    </recommendedName>
</protein>
<feature type="signal peptide" evidence="1">
    <location>
        <begin position="1"/>
        <end position="20"/>
    </location>
</feature>
<organism evidence="2 3">
    <name type="scientific">Decorospora gaudefroyi</name>
    <dbReference type="NCBI Taxonomy" id="184978"/>
    <lineage>
        <taxon>Eukaryota</taxon>
        <taxon>Fungi</taxon>
        <taxon>Dikarya</taxon>
        <taxon>Ascomycota</taxon>
        <taxon>Pezizomycotina</taxon>
        <taxon>Dothideomycetes</taxon>
        <taxon>Pleosporomycetidae</taxon>
        <taxon>Pleosporales</taxon>
        <taxon>Pleosporineae</taxon>
        <taxon>Pleosporaceae</taxon>
        <taxon>Decorospora</taxon>
    </lineage>
</organism>
<evidence type="ECO:0000313" key="3">
    <source>
        <dbReference type="Proteomes" id="UP000800040"/>
    </source>
</evidence>
<proteinExistence type="predicted"/>
<dbReference type="Proteomes" id="UP000800040">
    <property type="component" value="Unassembled WGS sequence"/>
</dbReference>
<evidence type="ECO:0008006" key="4">
    <source>
        <dbReference type="Google" id="ProtNLM"/>
    </source>
</evidence>
<gene>
    <name evidence="2" type="ORF">BDW02DRAFT_635139</name>
</gene>
<keyword evidence="3" id="KW-1185">Reference proteome</keyword>
<dbReference type="EMBL" id="ML975540">
    <property type="protein sequence ID" value="KAF1828488.1"/>
    <property type="molecule type" value="Genomic_DNA"/>
</dbReference>